<dbReference type="GO" id="GO:0016020">
    <property type="term" value="C:membrane"/>
    <property type="evidence" value="ECO:0007669"/>
    <property type="project" value="InterPro"/>
</dbReference>
<dbReference type="Gene3D" id="3.40.390.10">
    <property type="entry name" value="Collagenase (Catalytic Domain)"/>
    <property type="match status" value="1"/>
</dbReference>
<evidence type="ECO:0000256" key="10">
    <source>
        <dbReference type="SAM" id="MobiDB-lite"/>
    </source>
</evidence>
<dbReference type="Pfam" id="PF22544">
    <property type="entry name" value="HYDIN_VesB_CFA65-like_Ig"/>
    <property type="match status" value="1"/>
</dbReference>
<dbReference type="NCBIfam" id="TIGR02543">
    <property type="entry name" value="List_Bact_rpt"/>
    <property type="match status" value="3"/>
</dbReference>
<evidence type="ECO:0000256" key="3">
    <source>
        <dbReference type="ARBA" id="ARBA00004496"/>
    </source>
</evidence>
<evidence type="ECO:0000256" key="1">
    <source>
        <dbReference type="ARBA" id="ARBA00004138"/>
    </source>
</evidence>
<dbReference type="InterPro" id="IPR013783">
    <property type="entry name" value="Ig-like_fold"/>
</dbReference>
<dbReference type="EMBL" id="QHJQ01000013">
    <property type="protein sequence ID" value="PXA03035.1"/>
    <property type="molecule type" value="Genomic_DNA"/>
</dbReference>
<evidence type="ECO:0000256" key="5">
    <source>
        <dbReference type="ARBA" id="ARBA00022729"/>
    </source>
</evidence>
<dbReference type="NCBIfam" id="NF012200">
    <property type="entry name" value="choice_anch_D"/>
    <property type="match status" value="1"/>
</dbReference>
<dbReference type="GO" id="GO:0008237">
    <property type="term" value="F:metallopeptidase activity"/>
    <property type="evidence" value="ECO:0007669"/>
    <property type="project" value="InterPro"/>
</dbReference>
<dbReference type="InterPro" id="IPR003644">
    <property type="entry name" value="Calx_beta"/>
</dbReference>
<dbReference type="Gene3D" id="2.60.40.2030">
    <property type="match status" value="1"/>
</dbReference>
<dbReference type="Pfam" id="PF03160">
    <property type="entry name" value="Calx-beta"/>
    <property type="match status" value="1"/>
</dbReference>
<evidence type="ECO:0000256" key="8">
    <source>
        <dbReference type="ARBA" id="ARBA00023069"/>
    </source>
</evidence>
<evidence type="ECO:0000256" key="9">
    <source>
        <dbReference type="ARBA" id="ARBA00023273"/>
    </source>
</evidence>
<dbReference type="Proteomes" id="UP000247099">
    <property type="component" value="Unassembled WGS sequence"/>
</dbReference>
<reference evidence="13 14" key="1">
    <citation type="submission" date="2018-05" db="EMBL/GenBank/DDBJ databases">
        <title>Coraliomargarita sinensis sp. nov., isolated from a marine solar saltern.</title>
        <authorList>
            <person name="Zhou L.Y."/>
        </authorList>
    </citation>
    <scope>NUCLEOTIDE SEQUENCE [LARGE SCALE GENOMIC DNA]</scope>
    <source>
        <strain evidence="13 14">WN38</strain>
    </source>
</reference>
<dbReference type="Pfam" id="PF13688">
    <property type="entry name" value="Reprolysin_5"/>
    <property type="match status" value="1"/>
</dbReference>
<feature type="region of interest" description="Disordered" evidence="10">
    <location>
        <begin position="2519"/>
        <end position="2539"/>
    </location>
</feature>
<dbReference type="InterPro" id="IPR053879">
    <property type="entry name" value="HYDIN_VesB_CFA65-like_Ig"/>
</dbReference>
<keyword evidence="8" id="KW-0969">Cilium</keyword>
<dbReference type="InterPro" id="IPR013378">
    <property type="entry name" value="InlB-like_B-rpt"/>
</dbReference>
<dbReference type="SMART" id="SM00089">
    <property type="entry name" value="PKD"/>
    <property type="match status" value="2"/>
</dbReference>
<evidence type="ECO:0000259" key="12">
    <source>
        <dbReference type="SMART" id="SM00237"/>
    </source>
</evidence>
<dbReference type="InterPro" id="IPR024079">
    <property type="entry name" value="MetalloPept_cat_dom_sf"/>
</dbReference>
<dbReference type="Gene3D" id="2.60.40.10">
    <property type="entry name" value="Immunoglobulins"/>
    <property type="match status" value="2"/>
</dbReference>
<dbReference type="Gene3D" id="2.60.40.4270">
    <property type="entry name" value="Listeria-Bacteroides repeat domain"/>
    <property type="match status" value="3"/>
</dbReference>
<evidence type="ECO:0000256" key="2">
    <source>
        <dbReference type="ARBA" id="ARBA00004196"/>
    </source>
</evidence>
<evidence type="ECO:0000256" key="7">
    <source>
        <dbReference type="ARBA" id="ARBA00022837"/>
    </source>
</evidence>
<keyword evidence="7" id="KW-0106">Calcium</keyword>
<feature type="domain" description="PKD/Chitinase" evidence="11">
    <location>
        <begin position="2428"/>
        <end position="2515"/>
    </location>
</feature>
<feature type="domain" description="PKD/Chitinase" evidence="11">
    <location>
        <begin position="1018"/>
        <end position="1105"/>
    </location>
</feature>
<comment type="subcellular location">
    <subcellularLocation>
        <location evidence="2">Cell envelope</location>
    </subcellularLocation>
    <subcellularLocation>
        <location evidence="1">Cell projection</location>
        <location evidence="1">Cilium</location>
    </subcellularLocation>
    <subcellularLocation>
        <location evidence="3">Cytoplasm</location>
    </subcellularLocation>
</comment>
<dbReference type="InterPro" id="IPR042229">
    <property type="entry name" value="Listeria/Bacterioides_rpt_sf"/>
</dbReference>
<evidence type="ECO:0000313" key="14">
    <source>
        <dbReference type="Proteomes" id="UP000247099"/>
    </source>
</evidence>
<evidence type="ECO:0000256" key="6">
    <source>
        <dbReference type="ARBA" id="ARBA00022737"/>
    </source>
</evidence>
<evidence type="ECO:0000256" key="4">
    <source>
        <dbReference type="ARBA" id="ARBA00022490"/>
    </source>
</evidence>
<dbReference type="SUPFAM" id="SSF141072">
    <property type="entry name" value="CalX-like"/>
    <property type="match status" value="1"/>
</dbReference>
<protein>
    <recommendedName>
        <fullName evidence="15">PKD domain-containing protein</fullName>
    </recommendedName>
</protein>
<keyword evidence="4" id="KW-0963">Cytoplasm</keyword>
<dbReference type="InterPro" id="IPR000601">
    <property type="entry name" value="PKD_dom"/>
</dbReference>
<dbReference type="InterPro" id="IPR022409">
    <property type="entry name" value="PKD/Chitinase_dom"/>
</dbReference>
<feature type="compositionally biased region" description="Basic and acidic residues" evidence="10">
    <location>
        <begin position="20"/>
        <end position="34"/>
    </location>
</feature>
<accession>A0A317ZCV1</accession>
<feature type="domain" description="Calx-beta" evidence="12">
    <location>
        <begin position="649"/>
        <end position="750"/>
    </location>
</feature>
<dbReference type="InParanoid" id="A0A317ZCV1"/>
<dbReference type="GO" id="GO:0030313">
    <property type="term" value="C:cell envelope"/>
    <property type="evidence" value="ECO:0007669"/>
    <property type="project" value="UniProtKB-SubCell"/>
</dbReference>
<dbReference type="Pfam" id="PF00801">
    <property type="entry name" value="PKD"/>
    <property type="match status" value="1"/>
</dbReference>
<dbReference type="Pfam" id="PF09479">
    <property type="entry name" value="Flg_new"/>
    <property type="match status" value="4"/>
</dbReference>
<keyword evidence="9" id="KW-0966">Cell projection</keyword>
<evidence type="ECO:0000259" key="11">
    <source>
        <dbReference type="SMART" id="SM00089"/>
    </source>
</evidence>
<dbReference type="GO" id="GO:0007154">
    <property type="term" value="P:cell communication"/>
    <property type="evidence" value="ECO:0007669"/>
    <property type="project" value="InterPro"/>
</dbReference>
<keyword evidence="5" id="KW-0732">Signal</keyword>
<feature type="region of interest" description="Disordered" evidence="10">
    <location>
        <begin position="965"/>
        <end position="995"/>
    </location>
</feature>
<proteinExistence type="predicted"/>
<evidence type="ECO:0000313" key="13">
    <source>
        <dbReference type="EMBL" id="PXA03035.1"/>
    </source>
</evidence>
<dbReference type="Pfam" id="PF17963">
    <property type="entry name" value="Big_9"/>
    <property type="match status" value="1"/>
</dbReference>
<dbReference type="InterPro" id="IPR038081">
    <property type="entry name" value="CalX-like_sf"/>
</dbReference>
<gene>
    <name evidence="13" type="ORF">DDZ13_14045</name>
</gene>
<name>A0A317ZCV1_9BACT</name>
<organism evidence="13 14">
    <name type="scientific">Coraliomargarita sinensis</name>
    <dbReference type="NCBI Taxonomy" id="2174842"/>
    <lineage>
        <taxon>Bacteria</taxon>
        <taxon>Pseudomonadati</taxon>
        <taxon>Verrucomicrobiota</taxon>
        <taxon>Opitutia</taxon>
        <taxon>Puniceicoccales</taxon>
        <taxon>Coraliomargaritaceae</taxon>
        <taxon>Coraliomargarita</taxon>
    </lineage>
</organism>
<dbReference type="SUPFAM" id="SSF49899">
    <property type="entry name" value="Concanavalin A-like lectins/glucanases"/>
    <property type="match status" value="1"/>
</dbReference>
<keyword evidence="6" id="KW-0677">Repeat</keyword>
<dbReference type="SMART" id="SM00237">
    <property type="entry name" value="Calx_beta"/>
    <property type="match status" value="1"/>
</dbReference>
<dbReference type="InterPro" id="IPR013320">
    <property type="entry name" value="ConA-like_dom_sf"/>
</dbReference>
<evidence type="ECO:0008006" key="15">
    <source>
        <dbReference type="Google" id="ProtNLM"/>
    </source>
</evidence>
<keyword evidence="14" id="KW-1185">Reference proteome</keyword>
<sequence>MLAVLSVFIYVDFHSGNVSDKQERANRTEVHEESAANGASPRLPGSASLPSKENFDDELYGNATPALPFPRGVNQKRRYAKPVTREISDQSGLSAPAMMAKLPADGRTELMVDEIDTYTKAARRMAFNADAFDQILTGTTARLRVPTTGEDLIEIHFETIKTRSARTHTLQGKIVGEPLSQVQFVYHDGIVHGNVTHPMQALHYEYRILSDGYLMVRELDHAAMTATCGKPDEVCGEGGNCGHQHHEDLTAAELIQEELDDSGVALQTVSSEEGTVAAETTGWVTVDVVIGYGREARIADNGVSQIEARLLDAIDRMNQAFDNSEISNTEMMLLGTIEDPDYVFPGATDGSMSSGDELGDLSNESDGILDAVSDYANLLGADFKAFVVKQADGSAGIAYRPGNSSITARNYITSTRLTFAHELGHNLGCDHSWGDSSQSYKGDYGWRFDGDGDSGTNADRLRTIMAYDWGWGQGIRAPYYANPNVLYGSAPTGAELGYDATGDIYADQRYVTGGLGYNGSNENLSGFDGTNPSLGALNYLTILTGQGNSRYGAEYAAARSTRTAVNVEQPQANDEYLPGQTMDIFFTGGDHTYTASITLYKGAAIDTNIATDINPATDRNTSWVIPANQAPGDDYFIRVTLTHPTDGDVTLDSGFFSIFETVGFSASEYSITENGGSATITVNRIGSASGDISVDYATSDGTATDGIDYTGTSGTFNWPAGDSDPRTFTIPITDDSDHEDPVETVTITLSNPVGGSVLGTNPVNLNIIEDDNQVPSVAVAGNQTVYLVGVVSPDPVAGADIFLDAGLDDGADVTWEDSLAKWDLSIDAAVSYVQDAGSGYPGIVSAYDFPGGQLGTGGCEGPGLQDMGADTQPITLELWFKPDASASYPSNGQVLWETGGGTGLGIFYNNGVIETAHDSNDGQMSWDVSSLTGEFIQVVVTYDPSISTDNYKLYVNGELKVTSSRSDSDMCGGDNSGLGERGENNVGGAGSGDSSTESFDGKIAIFRSYHNQILDDAGVLQNFESVAVGASATISLDGIVSDGDDDPLITTWTLESGPAPVTFGDPDAVDTTVRFTAAGNYTIRLTADDGYEPAWQDFTVEVFEESAVTYTVDFQTDGTAGASLSGETSQVVGEGSNSSPVSANAPSGYHFAEWTQLGSFYSFDNPLTVINVTADMTLVANFVKTASISLTDDGSIMEADEDGETIVVSLADGIFTDPITAENWSLIDQPAGVVISSVTRIDDTTVRIILGGNRTVDYDTDITGMTVSCTAAEVVSAVSALSANTGVTFTATDDAEFIEITDDGWIQEGAEDGELITVILNGGTFSGSLNAENWALENLPAGVSKGTVTRVDDDVVTVALSGNSTGSYGGTDIANLTVTCTTDEYNDSTGDSPLSDSNGVTMRALDVGSASFQDGVGGYSGTRDTYIDYDSPNSNFGTGTNTTMLLNNRTSPSTQQQDKHGLLYFDLSSIPSGTIVTGVSLELTDDGGIAGTFQINGATGSSGEWAEDGATYNTSSAQLGGTTFGSASAPGTANSTITLALNQEGITAVQSWINGATNYGFTMTSDLTGPNDISRIRTREYATPEDRPKLTITYESGGAATPEINLQGNALSIVSGDTTPSTADGTDFGTAFTGGAAVAHTFTVQNLGAANLNLSGSPAVDLSGAHAEDFSITSEPASTVIPGDSTTFEVTFTPGSAGIRTAVVTIANDDSDEDAYTFTVSGEGVIAPVSYPVDYDGNGNTGGTAPVDSLSPYSGGATVVVLGNSGSLVRTGYTFNDWNTADDGTGAAYSPGASFTISGDTTLYAQWSANVAGFTLSQSTAIVNEDGGTDSFTVVLDSQPASDVVFDVSSSDEGEVTVSPASLSFTSSNWDVPQTVTITGVDDSLTTEDAATVSVTVDDAQSEDAYDTLSEQTVAVTCSNDDIPGIIVGAISGDTSEHGTTATFSVALGTQPTADVTIGLSSSDAGEGTVSPSSLTFGTTDWDSPQTVTVTGTDDAEADGEQNYDVVTAVASSTDSDYDGIDPADVSLSNADNESIVSYDGNGNDGGSAPAEQTKIFNTDLTLSDQGSLTRTGYDFDGWNTASDGSGTPYAGGATYSVEENITLYAQWASGPTVIYEPFTDSDSTLNGNTSGFGLSGTWSGSASVVAGSLDYGDLPTATGNKVSFSNQNGGVATGTSLSDAGLLEDGVSLWFSVLVQTGSDIATNGDFGFAFGSESLNSGNNIPIQNSGGALGFTFKNNQLRACHWAPSLTRSSDNAENSAAPETLYLVVGKITWGAASDTIEIYKVPTDLNLGSPVSSYTTVDNIDQSLFDTISVGTKAADPNHFIDEIRFGATYESVVGQVVSSSYSVTYDGNGSDSGSVPVDGNAYALNDSVTVLGNTGSLEREGFTFGGWNTASDGSGTGYIAEDSFNITDDVTLYAQWEVNNVPVANDQSVSTIENVALEITLSASDANDDSLSYTIETPPGNGTLSGTAPNLIYTPAPDFTGSDSFTFTANDGTAGSNTATVSILVLSPFESWAGEGSQPDNDSNGDGTEDSIAWVLGAGDPSEDVTALLPTSDNVSETNYFIYIYRRADAAHEDTNTTIEAKYGSNLNSWTTAVHDGSNVIITERDDHYGDNVDQVEVKVHRDLASDARMFMRLVVVVAP</sequence>
<feature type="region of interest" description="Disordered" evidence="10">
    <location>
        <begin position="19"/>
        <end position="56"/>
    </location>
</feature>
<dbReference type="GO" id="GO:0005737">
    <property type="term" value="C:cytoplasm"/>
    <property type="evidence" value="ECO:0007669"/>
    <property type="project" value="UniProtKB-SubCell"/>
</dbReference>
<feature type="region of interest" description="Disordered" evidence="10">
    <location>
        <begin position="1963"/>
        <end position="1985"/>
    </location>
</feature>
<comment type="caution">
    <text evidence="13">The sequence shown here is derived from an EMBL/GenBank/DDBJ whole genome shotgun (WGS) entry which is preliminary data.</text>
</comment>
<dbReference type="SUPFAM" id="SSF55486">
    <property type="entry name" value="Metalloproteases ('zincins'), catalytic domain"/>
    <property type="match status" value="1"/>
</dbReference>